<feature type="domain" description="Acyl-CoA dehydrogenase/oxidase C-terminal" evidence="8">
    <location>
        <begin position="242"/>
        <end position="388"/>
    </location>
</feature>
<dbReference type="PANTHER" id="PTHR42807">
    <property type="entry name" value="GLUTARYL-COA DEHYDROGENASE, MITOCHONDRIAL"/>
    <property type="match status" value="1"/>
</dbReference>
<dbReference type="InterPro" id="IPR037069">
    <property type="entry name" value="AcylCoA_DH/ox_N_sf"/>
</dbReference>
<dbReference type="Proteomes" id="UP000253383">
    <property type="component" value="Unassembled WGS sequence"/>
</dbReference>
<dbReference type="SUPFAM" id="SSF56645">
    <property type="entry name" value="Acyl-CoA dehydrogenase NM domain-like"/>
    <property type="match status" value="1"/>
</dbReference>
<dbReference type="Pfam" id="PF00441">
    <property type="entry name" value="Acyl-CoA_dh_1"/>
    <property type="match status" value="1"/>
</dbReference>
<dbReference type="GO" id="GO:0050660">
    <property type="term" value="F:flavin adenine dinucleotide binding"/>
    <property type="evidence" value="ECO:0007669"/>
    <property type="project" value="InterPro"/>
</dbReference>
<keyword evidence="4 7" id="KW-0274">FAD</keyword>
<dbReference type="GO" id="GO:0004361">
    <property type="term" value="F:glutaryl-CoA dehydrogenase activity"/>
    <property type="evidence" value="ECO:0007669"/>
    <property type="project" value="TreeGrafter"/>
</dbReference>
<keyword evidence="5" id="KW-0809">Transit peptide</keyword>
<dbReference type="SUPFAM" id="SSF47203">
    <property type="entry name" value="Acyl-CoA dehydrogenase C-terminal domain-like"/>
    <property type="match status" value="1"/>
</dbReference>
<name>A0A368JEN8_9BACT</name>
<evidence type="ECO:0000256" key="5">
    <source>
        <dbReference type="ARBA" id="ARBA00022946"/>
    </source>
</evidence>
<dbReference type="InterPro" id="IPR052033">
    <property type="entry name" value="Glutaryl-CoA_DH_mitochondrial"/>
</dbReference>
<evidence type="ECO:0000256" key="7">
    <source>
        <dbReference type="RuleBase" id="RU362125"/>
    </source>
</evidence>
<keyword evidence="6 7" id="KW-0560">Oxidoreductase</keyword>
<evidence type="ECO:0000256" key="6">
    <source>
        <dbReference type="ARBA" id="ARBA00023002"/>
    </source>
</evidence>
<dbReference type="InterPro" id="IPR006091">
    <property type="entry name" value="Acyl-CoA_Oxase/DH_mid-dom"/>
</dbReference>
<feature type="domain" description="Acyl-CoA oxidase/dehydrogenase middle" evidence="9">
    <location>
        <begin position="139"/>
        <end position="230"/>
    </location>
</feature>
<comment type="similarity">
    <text evidence="2 7">Belongs to the acyl-CoA dehydrogenase family.</text>
</comment>
<comment type="cofactor">
    <cofactor evidence="1 7">
        <name>FAD</name>
        <dbReference type="ChEBI" id="CHEBI:57692"/>
    </cofactor>
</comment>
<dbReference type="Gene3D" id="2.40.110.10">
    <property type="entry name" value="Butyryl-CoA Dehydrogenase, subunit A, domain 2"/>
    <property type="match status" value="1"/>
</dbReference>
<dbReference type="InterPro" id="IPR013786">
    <property type="entry name" value="AcylCoA_DH/ox_N"/>
</dbReference>
<dbReference type="PANTHER" id="PTHR42807:SF1">
    <property type="entry name" value="GLUTARYL-COA DEHYDROGENASE, MITOCHONDRIAL"/>
    <property type="match status" value="1"/>
</dbReference>
<dbReference type="GO" id="GO:0046949">
    <property type="term" value="P:fatty-acyl-CoA biosynthetic process"/>
    <property type="evidence" value="ECO:0007669"/>
    <property type="project" value="TreeGrafter"/>
</dbReference>
<dbReference type="Gene3D" id="1.10.540.10">
    <property type="entry name" value="Acyl-CoA dehydrogenase/oxidase, N-terminal domain"/>
    <property type="match status" value="1"/>
</dbReference>
<dbReference type="InterPro" id="IPR036250">
    <property type="entry name" value="AcylCo_DH-like_C"/>
</dbReference>
<dbReference type="GO" id="GO:0033539">
    <property type="term" value="P:fatty acid beta-oxidation using acyl-CoA dehydrogenase"/>
    <property type="evidence" value="ECO:0007669"/>
    <property type="project" value="TreeGrafter"/>
</dbReference>
<evidence type="ECO:0000256" key="3">
    <source>
        <dbReference type="ARBA" id="ARBA00022630"/>
    </source>
</evidence>
<evidence type="ECO:0000259" key="8">
    <source>
        <dbReference type="Pfam" id="PF00441"/>
    </source>
</evidence>
<protein>
    <submittedName>
        <fullName evidence="11">Acyl-CoA dehydrogenase</fullName>
    </submittedName>
</protein>
<accession>A0A368JEN8</accession>
<dbReference type="InterPro" id="IPR009100">
    <property type="entry name" value="AcylCoA_DH/oxidase_NM_dom_sf"/>
</dbReference>
<dbReference type="FunFam" id="1.10.540.10:FF:000002">
    <property type="entry name" value="Acyl-CoA dehydrogenase FadE19"/>
    <property type="match status" value="1"/>
</dbReference>
<dbReference type="RefSeq" id="WP_114409573.1">
    <property type="nucleotide sequence ID" value="NZ_QOWE01000032.1"/>
</dbReference>
<gene>
    <name evidence="11" type="ORF">DUE52_28885</name>
</gene>
<dbReference type="Pfam" id="PF02770">
    <property type="entry name" value="Acyl-CoA_dh_M"/>
    <property type="match status" value="1"/>
</dbReference>
<dbReference type="Gene3D" id="1.20.140.10">
    <property type="entry name" value="Butyryl-CoA Dehydrogenase, subunit A, domain 3"/>
    <property type="match status" value="1"/>
</dbReference>
<dbReference type="GO" id="GO:0000062">
    <property type="term" value="F:fatty-acyl-CoA binding"/>
    <property type="evidence" value="ECO:0007669"/>
    <property type="project" value="TreeGrafter"/>
</dbReference>
<organism evidence="11 12">
    <name type="scientific">Larkinella punicea</name>
    <dbReference type="NCBI Taxonomy" id="2315727"/>
    <lineage>
        <taxon>Bacteria</taxon>
        <taxon>Pseudomonadati</taxon>
        <taxon>Bacteroidota</taxon>
        <taxon>Cytophagia</taxon>
        <taxon>Cytophagales</taxon>
        <taxon>Spirosomataceae</taxon>
        <taxon>Larkinella</taxon>
    </lineage>
</organism>
<reference evidence="11 12" key="1">
    <citation type="submission" date="2018-07" db="EMBL/GenBank/DDBJ databases">
        <title>Genome analysis of Larkinella rosea.</title>
        <authorList>
            <person name="Zhou Z."/>
            <person name="Wang G."/>
        </authorList>
    </citation>
    <scope>NUCLEOTIDE SEQUENCE [LARGE SCALE GENOMIC DNA]</scope>
    <source>
        <strain evidence="12">zzj9</strain>
    </source>
</reference>
<sequence length="396" mass="43844">MPAIHNTTDFEAPDFYGIDELLTDDQKLVRSAMRAFVNREISPIIEECAQRAVFPAEMPRKFGEIGAFGPTIPAEYGGGGLDAISYGLMMQEIERGDSGMRSCVSVQSSLVMWPIHAFGSEEQKRKYLPKLATGEWLGCFGLTEPDHGSNPAGMQTAFTEHSDHYLLNGSKLWITNSPVADLAVVWAKNEQGRVRGLLVERGMEGFSTPEIHHKWSLRASATGELVFQDVKVPKENLLPDSNGMKSPLRCLDQARYGIAWGVVGAAMDCYDSARRYALERQQFGKPIAAFQLVQKKLAEMLTEITKAQLICWRLGVLKNEGKATTAQISMAKRNNVEMALNVVREARQIHGAMGISGDYPIMRHLMNLESVVTYEGTHDIHLLILGNEITGIAAFK</sequence>
<evidence type="ECO:0000259" key="10">
    <source>
        <dbReference type="Pfam" id="PF02771"/>
    </source>
</evidence>
<evidence type="ECO:0000256" key="4">
    <source>
        <dbReference type="ARBA" id="ARBA00022827"/>
    </source>
</evidence>
<feature type="domain" description="Acyl-CoA dehydrogenase/oxidase N-terminal" evidence="10">
    <location>
        <begin position="23"/>
        <end position="135"/>
    </location>
</feature>
<evidence type="ECO:0000313" key="12">
    <source>
        <dbReference type="Proteomes" id="UP000253383"/>
    </source>
</evidence>
<evidence type="ECO:0000259" key="9">
    <source>
        <dbReference type="Pfam" id="PF02770"/>
    </source>
</evidence>
<dbReference type="OrthoDB" id="9764422at2"/>
<evidence type="ECO:0000313" key="11">
    <source>
        <dbReference type="EMBL" id="RCR66002.1"/>
    </source>
</evidence>
<dbReference type="EMBL" id="QOWE01000032">
    <property type="protein sequence ID" value="RCR66002.1"/>
    <property type="molecule type" value="Genomic_DNA"/>
</dbReference>
<comment type="caution">
    <text evidence="11">The sequence shown here is derived from an EMBL/GenBank/DDBJ whole genome shotgun (WGS) entry which is preliminary data.</text>
</comment>
<dbReference type="InterPro" id="IPR046373">
    <property type="entry name" value="Acyl-CoA_Oxase/DH_mid-dom_sf"/>
</dbReference>
<proteinExistence type="inferred from homology"/>
<dbReference type="InterPro" id="IPR009075">
    <property type="entry name" value="AcylCo_DH/oxidase_C"/>
</dbReference>
<evidence type="ECO:0000256" key="2">
    <source>
        <dbReference type="ARBA" id="ARBA00009347"/>
    </source>
</evidence>
<evidence type="ECO:0000256" key="1">
    <source>
        <dbReference type="ARBA" id="ARBA00001974"/>
    </source>
</evidence>
<keyword evidence="12" id="KW-1185">Reference proteome</keyword>
<keyword evidence="3 7" id="KW-0285">Flavoprotein</keyword>
<dbReference type="Pfam" id="PF02771">
    <property type="entry name" value="Acyl-CoA_dh_N"/>
    <property type="match status" value="1"/>
</dbReference>
<dbReference type="AlphaFoldDB" id="A0A368JEN8"/>